<sequence>MGRLKGIIVSLMAVWLVGCVVPAFASCPTGAVEVSPANFSAAMDNLVTEMEGHFSSSSISLAIEQVTKMATKGDSLCWGKTETEKMAKLLDIVAPPPQESSNTSTRLVAGVALDDKEDAPVSKTERLLDDILAPVNTCNYYKFARTWNAFNPAVSCYTNYLLGIFFGNTYVGSTNREKMADCYVGLIEPNEALQNLCGDINSLPVWLFCGSDYVSKYEELNGGTCIN</sequence>
<dbReference type="EMBL" id="HBFP01010323">
    <property type="protein sequence ID" value="CAD8823018.1"/>
    <property type="molecule type" value="Transcribed_RNA"/>
</dbReference>
<proteinExistence type="predicted"/>
<gene>
    <name evidence="2" type="ORF">TOLI1172_LOCUS7414</name>
</gene>
<accession>A0A7S0ZJ93</accession>
<evidence type="ECO:0000313" key="2">
    <source>
        <dbReference type="EMBL" id="CAD8823018.1"/>
    </source>
</evidence>
<dbReference type="PROSITE" id="PS51257">
    <property type="entry name" value="PROKAR_LIPOPROTEIN"/>
    <property type="match status" value="1"/>
</dbReference>
<feature type="chain" id="PRO_5030605112" evidence="1">
    <location>
        <begin position="26"/>
        <end position="227"/>
    </location>
</feature>
<keyword evidence="1" id="KW-0732">Signal</keyword>
<reference evidence="2" key="1">
    <citation type="submission" date="2021-01" db="EMBL/GenBank/DDBJ databases">
        <authorList>
            <person name="Corre E."/>
            <person name="Pelletier E."/>
            <person name="Niang G."/>
            <person name="Scheremetjew M."/>
            <person name="Finn R."/>
            <person name="Kale V."/>
            <person name="Holt S."/>
            <person name="Cochrane G."/>
            <person name="Meng A."/>
            <person name="Brown T."/>
            <person name="Cohen L."/>
        </authorList>
    </citation>
    <scope>NUCLEOTIDE SEQUENCE</scope>
    <source>
        <strain evidence="2">CCMP3278</strain>
    </source>
</reference>
<organism evidence="2">
    <name type="scientific">Timspurckia oligopyrenoides</name>
    <dbReference type="NCBI Taxonomy" id="708627"/>
    <lineage>
        <taxon>Eukaryota</taxon>
        <taxon>Rhodophyta</taxon>
        <taxon>Bangiophyceae</taxon>
        <taxon>Porphyridiales</taxon>
        <taxon>Porphyridiaceae</taxon>
        <taxon>Timspurckia</taxon>
    </lineage>
</organism>
<feature type="signal peptide" evidence="1">
    <location>
        <begin position="1"/>
        <end position="25"/>
    </location>
</feature>
<name>A0A7S0ZJ93_9RHOD</name>
<evidence type="ECO:0000256" key="1">
    <source>
        <dbReference type="SAM" id="SignalP"/>
    </source>
</evidence>
<dbReference type="AlphaFoldDB" id="A0A7S0ZJ93"/>
<protein>
    <submittedName>
        <fullName evidence="2">Uncharacterized protein</fullName>
    </submittedName>
</protein>